<dbReference type="AlphaFoldDB" id="A0A438N4I3"/>
<dbReference type="OrthoDB" id="3625211at2759"/>
<name>A0A438N4I3_EXOME</name>
<evidence type="ECO:0000313" key="1">
    <source>
        <dbReference type="EMBL" id="RVX70668.1"/>
    </source>
</evidence>
<protein>
    <submittedName>
        <fullName evidence="1">Uncharacterized protein</fullName>
    </submittedName>
</protein>
<reference evidence="1 2" key="1">
    <citation type="submission" date="2017-03" db="EMBL/GenBank/DDBJ databases">
        <title>Genomes of endolithic fungi from Antarctica.</title>
        <authorList>
            <person name="Coleine C."/>
            <person name="Masonjones S."/>
            <person name="Stajich J.E."/>
        </authorList>
    </citation>
    <scope>NUCLEOTIDE SEQUENCE [LARGE SCALE GENOMIC DNA]</scope>
    <source>
        <strain evidence="1 2">CCFEE 6314</strain>
    </source>
</reference>
<evidence type="ECO:0000313" key="2">
    <source>
        <dbReference type="Proteomes" id="UP000288859"/>
    </source>
</evidence>
<dbReference type="SUPFAM" id="SSF54427">
    <property type="entry name" value="NTF2-like"/>
    <property type="match status" value="1"/>
</dbReference>
<organism evidence="1 2">
    <name type="scientific">Exophiala mesophila</name>
    <name type="common">Black yeast-like fungus</name>
    <dbReference type="NCBI Taxonomy" id="212818"/>
    <lineage>
        <taxon>Eukaryota</taxon>
        <taxon>Fungi</taxon>
        <taxon>Dikarya</taxon>
        <taxon>Ascomycota</taxon>
        <taxon>Pezizomycotina</taxon>
        <taxon>Eurotiomycetes</taxon>
        <taxon>Chaetothyriomycetidae</taxon>
        <taxon>Chaetothyriales</taxon>
        <taxon>Herpotrichiellaceae</taxon>
        <taxon>Exophiala</taxon>
    </lineage>
</organism>
<accession>A0A438N4I3</accession>
<dbReference type="EMBL" id="NAJM01000021">
    <property type="protein sequence ID" value="RVX70668.1"/>
    <property type="molecule type" value="Genomic_DNA"/>
</dbReference>
<dbReference type="Proteomes" id="UP000288859">
    <property type="component" value="Unassembled WGS sequence"/>
</dbReference>
<dbReference type="Gene3D" id="3.10.450.50">
    <property type="match status" value="1"/>
</dbReference>
<proteinExistence type="predicted"/>
<sequence>MTSDTITITISASRAAQVESVIRKFVASFQKPIDSMEEFTSIFHPDIEWYDHAFLIRRVGHTAIAGLHKGFTWCNDPFKVKFKSITPTATGAILEQVWIGNLSRDLVRPNGDVAIKATGKDYKCHVCMPIQVDEQGLITRIDEYYNKHWDDGIPEEDYLIMKGPSMKSNV</sequence>
<dbReference type="InterPro" id="IPR032710">
    <property type="entry name" value="NTF2-like_dom_sf"/>
</dbReference>
<gene>
    <name evidence="1" type="ORF">B0A52_05318</name>
</gene>
<comment type="caution">
    <text evidence="1">The sequence shown here is derived from an EMBL/GenBank/DDBJ whole genome shotgun (WGS) entry which is preliminary data.</text>
</comment>